<dbReference type="Proteomes" id="UP001501343">
    <property type="component" value="Unassembled WGS sequence"/>
</dbReference>
<feature type="transmembrane region" description="Helical" evidence="1">
    <location>
        <begin position="143"/>
        <end position="161"/>
    </location>
</feature>
<dbReference type="EMBL" id="BAAAOF010000006">
    <property type="protein sequence ID" value="GAA1935326.1"/>
    <property type="molecule type" value="Genomic_DNA"/>
</dbReference>
<evidence type="ECO:0000313" key="2">
    <source>
        <dbReference type="EMBL" id="GAA1935326.1"/>
    </source>
</evidence>
<keyword evidence="1" id="KW-0472">Membrane</keyword>
<proteinExistence type="predicted"/>
<organism evidence="2 3">
    <name type="scientific">Microbacterium aoyamense</name>
    <dbReference type="NCBI Taxonomy" id="344166"/>
    <lineage>
        <taxon>Bacteria</taxon>
        <taxon>Bacillati</taxon>
        <taxon>Actinomycetota</taxon>
        <taxon>Actinomycetes</taxon>
        <taxon>Micrococcales</taxon>
        <taxon>Microbacteriaceae</taxon>
        <taxon>Microbacterium</taxon>
    </lineage>
</organism>
<gene>
    <name evidence="2" type="ORF">GCM10009775_28960</name>
</gene>
<comment type="caution">
    <text evidence="2">The sequence shown here is derived from an EMBL/GenBank/DDBJ whole genome shotgun (WGS) entry which is preliminary data.</text>
</comment>
<keyword evidence="3" id="KW-1185">Reference proteome</keyword>
<sequence>MSCTSELLILQLWIAAGAYFSAYGAWFARLVNRGNRLSGGWRSAFAGTPPIVGSIAGAAILASGVVRYSSWATNCVSATVPTPARVALLLLAGAVAIVALARLVWGSIQSYRAGELSVPMPPADDRDATTQWRVPQPPVRRSVEYVLSAIVAISLFIGGYVA</sequence>
<reference evidence="2 3" key="1">
    <citation type="journal article" date="2019" name="Int. J. Syst. Evol. Microbiol.">
        <title>The Global Catalogue of Microorganisms (GCM) 10K type strain sequencing project: providing services to taxonomists for standard genome sequencing and annotation.</title>
        <authorList>
            <consortium name="The Broad Institute Genomics Platform"/>
            <consortium name="The Broad Institute Genome Sequencing Center for Infectious Disease"/>
            <person name="Wu L."/>
            <person name="Ma J."/>
        </authorList>
    </citation>
    <scope>NUCLEOTIDE SEQUENCE [LARGE SCALE GENOMIC DNA]</scope>
    <source>
        <strain evidence="2 3">JCM 14900</strain>
    </source>
</reference>
<accession>A0ABN2PZ31</accession>
<keyword evidence="1" id="KW-1133">Transmembrane helix</keyword>
<feature type="transmembrane region" description="Helical" evidence="1">
    <location>
        <begin position="44"/>
        <end position="66"/>
    </location>
</feature>
<protein>
    <submittedName>
        <fullName evidence="2">Uncharacterized protein</fullName>
    </submittedName>
</protein>
<evidence type="ECO:0000256" key="1">
    <source>
        <dbReference type="SAM" id="Phobius"/>
    </source>
</evidence>
<evidence type="ECO:0000313" key="3">
    <source>
        <dbReference type="Proteomes" id="UP001501343"/>
    </source>
</evidence>
<feature type="transmembrane region" description="Helical" evidence="1">
    <location>
        <begin position="86"/>
        <end position="105"/>
    </location>
</feature>
<feature type="transmembrane region" description="Helical" evidence="1">
    <location>
        <begin position="12"/>
        <end position="32"/>
    </location>
</feature>
<name>A0ABN2PZ31_9MICO</name>
<keyword evidence="1" id="KW-0812">Transmembrane</keyword>